<dbReference type="Proteomes" id="UP000294847">
    <property type="component" value="Chromosome 6"/>
</dbReference>
<proteinExistence type="predicted"/>
<evidence type="ECO:0000313" key="2">
    <source>
        <dbReference type="EMBL" id="QBZ64318.1"/>
    </source>
</evidence>
<sequence length="81" mass="8207">MLGSIARGLPNIDLAAVAAPGATQIRATFTSSEAARIVEAYTDGIKAVLNLAIAGAAVSFVLSIGFWRVVSMLSAASGARE</sequence>
<keyword evidence="1" id="KW-1133">Transmembrane helix</keyword>
<accession>A0A4V1C7R6</accession>
<protein>
    <submittedName>
        <fullName evidence="2">Uncharacterized protein</fullName>
    </submittedName>
</protein>
<organism evidence="2 3">
    <name type="scientific">Pyricularia oryzae</name>
    <name type="common">Rice blast fungus</name>
    <name type="synonym">Magnaporthe oryzae</name>
    <dbReference type="NCBI Taxonomy" id="318829"/>
    <lineage>
        <taxon>Eukaryota</taxon>
        <taxon>Fungi</taxon>
        <taxon>Dikarya</taxon>
        <taxon>Ascomycota</taxon>
        <taxon>Pezizomycotina</taxon>
        <taxon>Sordariomycetes</taxon>
        <taxon>Sordariomycetidae</taxon>
        <taxon>Magnaporthales</taxon>
        <taxon>Pyriculariaceae</taxon>
        <taxon>Pyricularia</taxon>
    </lineage>
</organism>
<dbReference type="AlphaFoldDB" id="A0A4V1C7R6"/>
<keyword evidence="1" id="KW-0472">Membrane</keyword>
<dbReference type="EMBL" id="CP034209">
    <property type="protein sequence ID" value="QBZ64318.1"/>
    <property type="molecule type" value="Genomic_DNA"/>
</dbReference>
<evidence type="ECO:0000313" key="3">
    <source>
        <dbReference type="Proteomes" id="UP000294847"/>
    </source>
</evidence>
<feature type="transmembrane region" description="Helical" evidence="1">
    <location>
        <begin position="47"/>
        <end position="70"/>
    </location>
</feature>
<reference evidence="2 3" key="1">
    <citation type="journal article" date="2019" name="Mol. Biol. Evol.">
        <title>Blast fungal genomes show frequent chromosomal changes, gene gains and losses, and effector gene turnover.</title>
        <authorList>
            <person name="Gomez Luciano L.B."/>
            <person name="Jason Tsai I."/>
            <person name="Chuma I."/>
            <person name="Tosa Y."/>
            <person name="Chen Y.H."/>
            <person name="Li J.Y."/>
            <person name="Li M.Y."/>
            <person name="Jade Lu M.Y."/>
            <person name="Nakayashiki H."/>
            <person name="Li W.H."/>
        </authorList>
    </citation>
    <scope>NUCLEOTIDE SEQUENCE [LARGE SCALE GENOMIC DNA]</scope>
    <source>
        <strain evidence="2">MZ5-1-6</strain>
    </source>
</reference>
<name>A0A4V1C7R6_PYROR</name>
<gene>
    <name evidence="2" type="ORF">PoMZ_06013</name>
</gene>
<keyword evidence="1" id="KW-0812">Transmembrane</keyword>
<dbReference type="VEuPathDB" id="FungiDB:M_BR32_EuGene_00125661"/>
<evidence type="ECO:0000256" key="1">
    <source>
        <dbReference type="SAM" id="Phobius"/>
    </source>
</evidence>